<keyword evidence="2" id="KW-1185">Reference proteome</keyword>
<dbReference type="Proteomes" id="UP000002654">
    <property type="component" value="Chromosome"/>
</dbReference>
<dbReference type="AlphaFoldDB" id="G4RKH0"/>
<dbReference type="PaxDb" id="768679-TTX_1434"/>
<evidence type="ECO:0000313" key="2">
    <source>
        <dbReference type="Proteomes" id="UP000002654"/>
    </source>
</evidence>
<organism evidence="1 2">
    <name type="scientific">Thermoproteus tenax (strain ATCC 35583 / DSM 2078 / JCM 9277 / NBRC 100435 / Kra 1)</name>
    <dbReference type="NCBI Taxonomy" id="768679"/>
    <lineage>
        <taxon>Archaea</taxon>
        <taxon>Thermoproteota</taxon>
        <taxon>Thermoprotei</taxon>
        <taxon>Thermoproteales</taxon>
        <taxon>Thermoproteaceae</taxon>
        <taxon>Thermoproteus</taxon>
    </lineage>
</organism>
<protein>
    <submittedName>
        <fullName evidence="1">Uncharacterized protein</fullName>
    </submittedName>
</protein>
<evidence type="ECO:0000313" key="1">
    <source>
        <dbReference type="EMBL" id="CCC82065.1"/>
    </source>
</evidence>
<accession>G4RKH0</accession>
<dbReference type="KEGG" id="ttn:TTX_1434"/>
<dbReference type="eggNOG" id="arCOG07747">
    <property type="taxonomic scope" value="Archaea"/>
</dbReference>
<dbReference type="STRING" id="768679.TTX_1434"/>
<proteinExistence type="predicted"/>
<sequence>MLIILQMIYLHNTSHSLYYKDGGDVDFWLIRLRGREMSTPGFPKLAGTLRCAGCGAEIKPEEAAYIRISGGRVIAYCRKCVEGLEILR</sequence>
<reference evidence="1 2" key="1">
    <citation type="journal article" date="2011" name="PLoS ONE">
        <title>The complete genome sequence of Thermoproteus tenax: a physiologically versatile member of the Crenarchaeota.</title>
        <authorList>
            <person name="Siebers B."/>
            <person name="Zaparty M."/>
            <person name="Raddatz G."/>
            <person name="Tjaden B."/>
            <person name="Albers S.V."/>
            <person name="Bell S.D."/>
            <person name="Blombach F."/>
            <person name="Kletzin A."/>
            <person name="Kyrpides N."/>
            <person name="Lanz C."/>
            <person name="Plagens A."/>
            <person name="Rampp M."/>
            <person name="Rosinus A."/>
            <person name="von Jan M."/>
            <person name="Makarova K.S."/>
            <person name="Klenk H.P."/>
            <person name="Schuster S.C."/>
            <person name="Hensel R."/>
        </authorList>
    </citation>
    <scope>NUCLEOTIDE SEQUENCE [LARGE SCALE GENOMIC DNA]</scope>
    <source>
        <strain evidence="2">ATCC 35583 / DSM 2078 / JCM 9277 / NBRC 100435 / Kra 1</strain>
    </source>
</reference>
<dbReference type="EMBL" id="FN869859">
    <property type="protein sequence ID" value="CCC82065.1"/>
    <property type="molecule type" value="Genomic_DNA"/>
</dbReference>
<name>G4RKH0_THETK</name>
<dbReference type="PATRIC" id="fig|768679.9.peg.1455"/>
<dbReference type="HOGENOM" id="CLU_2461956_0_0_2"/>
<gene>
    <name evidence="1" type="ordered locus">TTX_1434</name>
</gene>